<proteinExistence type="predicted"/>
<organism evidence="1 2">
    <name type="scientific">Pangasius djambal</name>
    <dbReference type="NCBI Taxonomy" id="1691987"/>
    <lineage>
        <taxon>Eukaryota</taxon>
        <taxon>Metazoa</taxon>
        <taxon>Chordata</taxon>
        <taxon>Craniata</taxon>
        <taxon>Vertebrata</taxon>
        <taxon>Euteleostomi</taxon>
        <taxon>Actinopterygii</taxon>
        <taxon>Neopterygii</taxon>
        <taxon>Teleostei</taxon>
        <taxon>Ostariophysi</taxon>
        <taxon>Siluriformes</taxon>
        <taxon>Pangasiidae</taxon>
        <taxon>Pangasius</taxon>
    </lineage>
</organism>
<evidence type="ECO:0000313" key="2">
    <source>
        <dbReference type="Proteomes" id="UP000830395"/>
    </source>
</evidence>
<comment type="caution">
    <text evidence="1">The sequence shown here is derived from an EMBL/GenBank/DDBJ whole genome shotgun (WGS) entry which is preliminary data.</text>
</comment>
<gene>
    <name evidence="1" type="ORF">PDJAM_G00006610</name>
</gene>
<evidence type="ECO:0000313" key="1">
    <source>
        <dbReference type="EMBL" id="MCJ8728626.1"/>
    </source>
</evidence>
<keyword evidence="2" id="KW-1185">Reference proteome</keyword>
<name>A0ACC5Y0S7_9TELE</name>
<reference evidence="1" key="1">
    <citation type="submission" date="2020-02" db="EMBL/GenBank/DDBJ databases">
        <title>Genome sequencing of the panga catfish, Pangasius djambal.</title>
        <authorList>
            <person name="Wen M."/>
            <person name="Zahm M."/>
            <person name="Roques C."/>
            <person name="Cabau C."/>
            <person name="Klopp C."/>
            <person name="Donnadieu C."/>
            <person name="Jouanno E."/>
            <person name="Avarre J.-C."/>
            <person name="Campet M."/>
            <person name="Ha T."/>
            <person name="Dugue R."/>
            <person name="Lampietro C."/>
            <person name="Louis A."/>
            <person name="Herpin A."/>
            <person name="Echchiki A."/>
            <person name="Berthelot C."/>
            <person name="Parey E."/>
            <person name="Roest-Crollius H."/>
            <person name="Braasch I."/>
            <person name="Postlethwait J.H."/>
            <person name="Bobe J."/>
            <person name="Montfort J."/>
            <person name="Bouchez O."/>
            <person name="Begum T."/>
            <person name="Schartl M."/>
            <person name="Gustiano R."/>
            <person name="Guiguen Y."/>
        </authorList>
    </citation>
    <scope>NUCLEOTIDE SEQUENCE</scope>
    <source>
        <strain evidence="1">Pdj_M5554</strain>
    </source>
</reference>
<dbReference type="EMBL" id="CM040975">
    <property type="protein sequence ID" value="MCJ8728626.1"/>
    <property type="molecule type" value="Genomic_DNA"/>
</dbReference>
<dbReference type="Proteomes" id="UP000830395">
    <property type="component" value="Chromosome 1"/>
</dbReference>
<accession>A0ACC5Y0S7</accession>
<protein>
    <submittedName>
        <fullName evidence="1">Uncharacterized protein</fullName>
    </submittedName>
</protein>
<sequence length="225" mass="25384">MTYDMSSDSEKYLVLFSSCSSKCSDLCPPHVKTTDPSSHTPGSSFQTALILVGLCLCAVLALFYITLFHNGLKLWKKRKQTLYSESPVSCDPEKQVGKRETHTCLQSKEDESSPLAVQTDPVLPDCIPREVKTHEFIYFVLSIVPVSRFKELVRRLNVPEQDIGRAERDNRAFADAQYQMLMVWVDSGTRGGKNVLPRPLLQECVDRLKDMNLNACAESIEDKYA</sequence>